<dbReference type="HAMAP" id="MF_00235">
    <property type="entry name" value="Adenylate_kinase_Adk"/>
    <property type="match status" value="1"/>
</dbReference>
<evidence type="ECO:0000256" key="6">
    <source>
        <dbReference type="HAMAP-Rule" id="MF_03172"/>
    </source>
</evidence>
<evidence type="ECO:0000313" key="7">
    <source>
        <dbReference type="EMBL" id="CAG8507101.1"/>
    </source>
</evidence>
<comment type="subcellular location">
    <subcellularLocation>
        <location evidence="6">Cytoplasm</location>
    </subcellularLocation>
    <subcellularLocation>
        <location evidence="6">Nucleus</location>
    </subcellularLocation>
    <text evidence="6">Predominantly cytoplasmic.</text>
</comment>
<dbReference type="GO" id="GO:0005634">
    <property type="term" value="C:nucleus"/>
    <property type="evidence" value="ECO:0007669"/>
    <property type="project" value="UniProtKB-SubCell"/>
</dbReference>
<comment type="function">
    <text evidence="6">Catalyzes the phosphorylation of pyrimidine nucleoside monophosphates at the expense of ATP. Plays an important role in de novo pyrimidine nucleotide biosynthesis. Has preference for UMP and dUMP as phosphate acceptors, but can also use CMP, dCMP and AMP.</text>
</comment>
<gene>
    <name evidence="7" type="ORF">AMORRO_LOCUS3543</name>
</gene>
<feature type="binding site" evidence="6">
    <location>
        <position position="313"/>
    </location>
    <ligand>
        <name>ATP</name>
        <dbReference type="ChEBI" id="CHEBI:30616"/>
    </ligand>
</feature>
<keyword evidence="6" id="KW-0665">Pyrimidine biosynthesis</keyword>
<dbReference type="HAMAP" id="MF_03172">
    <property type="entry name" value="Adenylate_kinase_UMP_CMP_kin"/>
    <property type="match status" value="1"/>
</dbReference>
<dbReference type="AlphaFoldDB" id="A0A9N8ZT39"/>
<dbReference type="EC" id="2.7.4.14" evidence="6"/>
<feature type="binding site" evidence="6">
    <location>
        <position position="268"/>
    </location>
    <ligand>
        <name>ATP</name>
        <dbReference type="ChEBI" id="CHEBI:30616"/>
    </ligand>
</feature>
<comment type="caution">
    <text evidence="7">The sequence shown here is derived from an EMBL/GenBank/DDBJ whole genome shotgun (WGS) entry which is preliminary data.</text>
</comment>
<dbReference type="GO" id="GO:0006207">
    <property type="term" value="P:'de novo' pyrimidine nucleobase biosynthetic process"/>
    <property type="evidence" value="ECO:0007669"/>
    <property type="project" value="InterPro"/>
</dbReference>
<reference evidence="7" key="1">
    <citation type="submission" date="2021-06" db="EMBL/GenBank/DDBJ databases">
        <authorList>
            <person name="Kallberg Y."/>
            <person name="Tangrot J."/>
            <person name="Rosling A."/>
        </authorList>
    </citation>
    <scope>NUCLEOTIDE SEQUENCE</scope>
    <source>
        <strain evidence="7">CL551</strain>
    </source>
</reference>
<dbReference type="OrthoDB" id="442176at2759"/>
<evidence type="ECO:0000256" key="5">
    <source>
        <dbReference type="ARBA" id="ARBA00048116"/>
    </source>
</evidence>
<feature type="binding site" evidence="6">
    <location>
        <begin position="203"/>
        <end position="205"/>
    </location>
    <ligand>
        <name>a ribonucleoside 5'-phosphate</name>
        <dbReference type="ChEBI" id="CHEBI:58043"/>
    </ligand>
</feature>
<keyword evidence="2 6" id="KW-0547">Nucleotide-binding</keyword>
<feature type="region of interest" description="NMPbind" evidence="6">
    <location>
        <begin position="175"/>
        <end position="205"/>
    </location>
</feature>
<comment type="subunit">
    <text evidence="6">Monomer.</text>
</comment>
<comment type="domain">
    <text evidence="6">Consists of three domains, a large central CORE domain and two small peripheral domains, NMPbind and LID, which undergo movements during catalysis. The LID domain closes over the site of phosphoryl transfer upon ATP binding. Assembling and dissambling the active center during each catalytic cycle provides an effective means to prevent ATP hydrolysis.</text>
</comment>
<organism evidence="7 8">
    <name type="scientific">Acaulospora morrowiae</name>
    <dbReference type="NCBI Taxonomy" id="94023"/>
    <lineage>
        <taxon>Eukaryota</taxon>
        <taxon>Fungi</taxon>
        <taxon>Fungi incertae sedis</taxon>
        <taxon>Mucoromycota</taxon>
        <taxon>Glomeromycotina</taxon>
        <taxon>Glomeromycetes</taxon>
        <taxon>Diversisporales</taxon>
        <taxon>Acaulosporaceae</taxon>
        <taxon>Acaulospora</taxon>
    </lineage>
</organism>
<feature type="binding site" evidence="6">
    <location>
        <position position="181"/>
    </location>
    <ligand>
        <name>a ribonucleoside 5'-phosphate</name>
        <dbReference type="ChEBI" id="CHEBI:58043"/>
    </ligand>
</feature>
<dbReference type="NCBIfam" id="TIGR01359">
    <property type="entry name" value="UMP_CMP_kin_fam"/>
    <property type="match status" value="1"/>
</dbReference>
<dbReference type="GO" id="GO:0006221">
    <property type="term" value="P:pyrimidine nucleotide biosynthetic process"/>
    <property type="evidence" value="ECO:0007669"/>
    <property type="project" value="UniProtKB-UniRule"/>
</dbReference>
<dbReference type="InterPro" id="IPR000850">
    <property type="entry name" value="Adenylat/UMP-CMP_kin"/>
</dbReference>
<sequence>MLRSTFSRIGLVTKCPLIRLSLISNANGSRTLAIRAQPRTFTTTVYRRRTANMNKQNPPQVKRSGAFDKRWDNSANGKVAGRLNERGKPELESFLPQIHNAADSLDPLLYLILIAYLYREFTKKTKRTIRESIAQASSTNKFSSFHDNGIIGGPGSGKGTQCRNISKEFGFTHLSAGDLLRAEKKRPGSKYGELINTRMKEGKIVPMEITNALLEQAMLDDGGKRFLIDGFPVQMGQAVKFEKEVAPAQLVLYLECPENVMLKRLLKRGETSGRVDDNAETIRRRFKTFVENSYPIVDYYKEQGKIRSISCVNPPDVVYQEVKEIMNKEFGKNKNVI</sequence>
<dbReference type="GO" id="GO:0005737">
    <property type="term" value="C:cytoplasm"/>
    <property type="evidence" value="ECO:0007669"/>
    <property type="project" value="UniProtKB-SubCell"/>
</dbReference>
<evidence type="ECO:0000256" key="1">
    <source>
        <dbReference type="ARBA" id="ARBA00022679"/>
    </source>
</evidence>
<keyword evidence="4 6" id="KW-0067">ATP-binding</keyword>
<comment type="catalytic activity">
    <reaction evidence="5 6">
        <text>UMP + ATP = UDP + ADP</text>
        <dbReference type="Rhea" id="RHEA:24400"/>
        <dbReference type="ChEBI" id="CHEBI:30616"/>
        <dbReference type="ChEBI" id="CHEBI:57865"/>
        <dbReference type="ChEBI" id="CHEBI:58223"/>
        <dbReference type="ChEBI" id="CHEBI:456216"/>
        <dbReference type="EC" id="2.7.4.14"/>
    </reaction>
</comment>
<feature type="region of interest" description="LID" evidence="6">
    <location>
        <begin position="267"/>
        <end position="277"/>
    </location>
</feature>
<comment type="cofactor">
    <cofactor evidence="6">
        <name>Mg(2+)</name>
        <dbReference type="ChEBI" id="CHEBI:18420"/>
    </cofactor>
    <text evidence="6">Binds 1 Mg(2+) ion per monomer.</text>
</comment>
<evidence type="ECO:0000256" key="3">
    <source>
        <dbReference type="ARBA" id="ARBA00022777"/>
    </source>
</evidence>
<evidence type="ECO:0000256" key="4">
    <source>
        <dbReference type="ARBA" id="ARBA00022840"/>
    </source>
</evidence>
<comment type="caution">
    <text evidence="6">Lacks conserved residue(s) required for the propagation of feature annotation.</text>
</comment>
<evidence type="ECO:0000256" key="2">
    <source>
        <dbReference type="ARBA" id="ARBA00022741"/>
    </source>
</evidence>
<feature type="binding site" evidence="6">
    <location>
        <position position="237"/>
    </location>
    <ligand>
        <name>a ribonucleoside 5'-phosphate</name>
        <dbReference type="ChEBI" id="CHEBI:58043"/>
    </ligand>
</feature>
<protein>
    <recommendedName>
        <fullName evidence="6">Uridylate kinase</fullName>
        <shortName evidence="6">UK</shortName>
        <ecNumber evidence="6">2.7.4.14</ecNumber>
    </recommendedName>
    <alternativeName>
        <fullName evidence="6">ATP:UMP phosphotransferase</fullName>
    </alternativeName>
    <alternativeName>
        <fullName evidence="6">Deoxycytidylate kinase</fullName>
        <shortName evidence="6">CK</shortName>
        <shortName evidence="6">dCMP kinase</shortName>
    </alternativeName>
    <alternativeName>
        <fullName evidence="6">Uridine monophosphate kinase</fullName>
        <shortName evidence="6">UMP kinase</shortName>
        <shortName evidence="6">UMPK</shortName>
    </alternativeName>
</protein>
<keyword evidence="3 6" id="KW-0418">Kinase</keyword>
<feature type="binding site" evidence="6">
    <location>
        <position position="285"/>
    </location>
    <ligand>
        <name>a ribonucleoside 5'-phosphate</name>
        <dbReference type="ChEBI" id="CHEBI:58043"/>
    </ligand>
</feature>
<dbReference type="CDD" id="cd01428">
    <property type="entry name" value="ADK"/>
    <property type="match status" value="1"/>
</dbReference>
<dbReference type="PRINTS" id="PR00094">
    <property type="entry name" value="ADENYLTKNASE"/>
</dbReference>
<dbReference type="InterPro" id="IPR006266">
    <property type="entry name" value="UMP_CMP_kinase"/>
</dbReference>
<keyword evidence="1 6" id="KW-0808">Transferase</keyword>
<dbReference type="PANTHER" id="PTHR23359">
    <property type="entry name" value="NUCLEOTIDE KINASE"/>
    <property type="match status" value="1"/>
</dbReference>
<keyword evidence="6" id="KW-0539">Nucleus</keyword>
<accession>A0A9N8ZT39</accession>
<dbReference type="Gene3D" id="3.40.50.300">
    <property type="entry name" value="P-loop containing nucleotide triphosphate hydrolases"/>
    <property type="match status" value="1"/>
</dbReference>
<dbReference type="GO" id="GO:0019205">
    <property type="term" value="F:nucleobase-containing compound kinase activity"/>
    <property type="evidence" value="ECO:0007669"/>
    <property type="project" value="InterPro"/>
</dbReference>
<keyword evidence="6" id="KW-0963">Cytoplasm</keyword>
<feature type="binding site" evidence="6">
    <location>
        <begin position="155"/>
        <end position="160"/>
    </location>
    <ligand>
        <name>ATP</name>
        <dbReference type="ChEBI" id="CHEBI:30616"/>
    </ligand>
</feature>
<comment type="similarity">
    <text evidence="6">Belongs to the adenylate kinase family. UMP-CMP kinase subfamily.</text>
</comment>
<dbReference type="Pfam" id="PF00406">
    <property type="entry name" value="ADK"/>
    <property type="match status" value="1"/>
</dbReference>
<dbReference type="Proteomes" id="UP000789342">
    <property type="component" value="Unassembled WGS sequence"/>
</dbReference>
<proteinExistence type="inferred from homology"/>
<evidence type="ECO:0000313" key="8">
    <source>
        <dbReference type="Proteomes" id="UP000789342"/>
    </source>
</evidence>
<dbReference type="EMBL" id="CAJVPV010001746">
    <property type="protein sequence ID" value="CAG8507101.1"/>
    <property type="molecule type" value="Genomic_DNA"/>
</dbReference>
<feature type="binding site" evidence="6">
    <location>
        <position position="274"/>
    </location>
    <ligand>
        <name>a ribonucleoside 5'-phosphate</name>
        <dbReference type="ChEBI" id="CHEBI:58043"/>
    </ligand>
</feature>
<dbReference type="GO" id="GO:0016776">
    <property type="term" value="F:phosphotransferase activity, phosphate group as acceptor"/>
    <property type="evidence" value="ECO:0007669"/>
    <property type="project" value="InterPro"/>
</dbReference>
<dbReference type="SUPFAM" id="SSF52540">
    <property type="entry name" value="P-loop containing nucleoside triphosphate hydrolases"/>
    <property type="match status" value="1"/>
</dbReference>
<dbReference type="InterPro" id="IPR027417">
    <property type="entry name" value="P-loop_NTPase"/>
</dbReference>
<name>A0A9N8ZT39_9GLOM</name>
<dbReference type="GO" id="GO:0005524">
    <property type="term" value="F:ATP binding"/>
    <property type="evidence" value="ECO:0007669"/>
    <property type="project" value="UniProtKB-KW"/>
</dbReference>
<keyword evidence="8" id="KW-1185">Reference proteome</keyword>